<keyword evidence="2" id="KW-1185">Reference proteome</keyword>
<comment type="caution">
    <text evidence="1">The sequence shown here is derived from an EMBL/GenBank/DDBJ whole genome shotgun (WGS) entry which is preliminary data.</text>
</comment>
<gene>
    <name evidence="1" type="ORF">M9H77_23217</name>
</gene>
<organism evidence="1 2">
    <name type="scientific">Catharanthus roseus</name>
    <name type="common">Madagascar periwinkle</name>
    <name type="synonym">Vinca rosea</name>
    <dbReference type="NCBI Taxonomy" id="4058"/>
    <lineage>
        <taxon>Eukaryota</taxon>
        <taxon>Viridiplantae</taxon>
        <taxon>Streptophyta</taxon>
        <taxon>Embryophyta</taxon>
        <taxon>Tracheophyta</taxon>
        <taxon>Spermatophyta</taxon>
        <taxon>Magnoliopsida</taxon>
        <taxon>eudicotyledons</taxon>
        <taxon>Gunneridae</taxon>
        <taxon>Pentapetalae</taxon>
        <taxon>asterids</taxon>
        <taxon>lamiids</taxon>
        <taxon>Gentianales</taxon>
        <taxon>Apocynaceae</taxon>
        <taxon>Rauvolfioideae</taxon>
        <taxon>Vinceae</taxon>
        <taxon>Catharanthinae</taxon>
        <taxon>Catharanthus</taxon>
    </lineage>
</organism>
<dbReference type="Proteomes" id="UP001060085">
    <property type="component" value="Linkage Group LG05"/>
</dbReference>
<evidence type="ECO:0000313" key="1">
    <source>
        <dbReference type="EMBL" id="KAI5663894.1"/>
    </source>
</evidence>
<reference evidence="2" key="1">
    <citation type="journal article" date="2023" name="Nat. Plants">
        <title>Single-cell RNA sequencing provides a high-resolution roadmap for understanding the multicellular compartmentation of specialized metabolism.</title>
        <authorList>
            <person name="Sun S."/>
            <person name="Shen X."/>
            <person name="Li Y."/>
            <person name="Li Y."/>
            <person name="Wang S."/>
            <person name="Li R."/>
            <person name="Zhang H."/>
            <person name="Shen G."/>
            <person name="Guo B."/>
            <person name="Wei J."/>
            <person name="Xu J."/>
            <person name="St-Pierre B."/>
            <person name="Chen S."/>
            <person name="Sun C."/>
        </authorList>
    </citation>
    <scope>NUCLEOTIDE SEQUENCE [LARGE SCALE GENOMIC DNA]</scope>
</reference>
<protein>
    <submittedName>
        <fullName evidence="1">Uncharacterized protein</fullName>
    </submittedName>
</protein>
<dbReference type="EMBL" id="CM044705">
    <property type="protein sequence ID" value="KAI5663894.1"/>
    <property type="molecule type" value="Genomic_DNA"/>
</dbReference>
<evidence type="ECO:0000313" key="2">
    <source>
        <dbReference type="Proteomes" id="UP001060085"/>
    </source>
</evidence>
<proteinExistence type="predicted"/>
<name>A0ACC0ASP2_CATRO</name>
<accession>A0ACC0ASP2</accession>
<sequence length="663" mass="76904">MAYSKLARARSNCYKDGDYGGNAYGGHHHRNGYFTHRNQIGIVNFSSHAKAFDHIPNEDCCENSPYNVIKDIMFCFIAHDIEPWNICDSSRDANHRTFGFLGSNSYGFDGSLYSLLGDHCVKFQGEVVEHFQYALTFLDPYVIGKFGKSWDFENNQSYTFFNEFLDFTSKSSRKKGLSNFFLDNLFIFNSILGLYVDNILELSFGFAIPCELKTSWNFKKNFDWMRFHYVVIHESPLKGLENGSLNSHVPFKEMKSYIMVIHGWVLGFENNETFQFHYPFKDYGFKTCFETFLTRARRAFRGTKILLFSKLQVEKAKETSLEDLEASKSNGEEDLNPKASSKYIYHPQVLVKYLLEKFDLQSTVGRGLPSTLGLGKTEFWEFLTPLTHHLVPSRSRNNEKDAKMDENGVKTTKTEAVGKRKALTADGMTTYNRSFEQASYNCYEENRIRVGNGTAYWPFERVPRKETRNEKNYVNMDKRFHTRENIGCGKSSQSLKQAPRLCNHDLESLSTLYGKFVPTNYLEWESEVEHLFDAYNIDKDDKAILASCSFSPLILEYLLAYRRRKGVRLEWSQPMGNSKRKQEMYISSQGIEKEESMKLSLLEKSSMVNELLQARIEIDEVVEINIEKETSKEDPCNFMSEKHIERNEYIETKENKIVGERSA</sequence>